<organism evidence="10 11">
    <name type="scientific">Lentzea rhizosphaerae</name>
    <dbReference type="NCBI Taxonomy" id="2041025"/>
    <lineage>
        <taxon>Bacteria</taxon>
        <taxon>Bacillati</taxon>
        <taxon>Actinomycetota</taxon>
        <taxon>Actinomycetes</taxon>
        <taxon>Pseudonocardiales</taxon>
        <taxon>Pseudonocardiaceae</taxon>
        <taxon>Lentzea</taxon>
    </lineage>
</organism>
<accession>A0ABV8BUE7</accession>
<dbReference type="InterPro" id="IPR000515">
    <property type="entry name" value="MetI-like"/>
</dbReference>
<evidence type="ECO:0000256" key="1">
    <source>
        <dbReference type="ARBA" id="ARBA00004651"/>
    </source>
</evidence>
<dbReference type="Pfam" id="PF00528">
    <property type="entry name" value="BPD_transp_1"/>
    <property type="match status" value="1"/>
</dbReference>
<keyword evidence="4 7" id="KW-0812">Transmembrane</keyword>
<comment type="similarity">
    <text evidence="7">Belongs to the binding-protein-dependent transport system permease family.</text>
</comment>
<keyword evidence="11" id="KW-1185">Reference proteome</keyword>
<dbReference type="Gene3D" id="1.10.3720.10">
    <property type="entry name" value="MetI-like"/>
    <property type="match status" value="1"/>
</dbReference>
<reference evidence="11" key="1">
    <citation type="journal article" date="2019" name="Int. J. Syst. Evol. Microbiol.">
        <title>The Global Catalogue of Microorganisms (GCM) 10K type strain sequencing project: providing services to taxonomists for standard genome sequencing and annotation.</title>
        <authorList>
            <consortium name="The Broad Institute Genomics Platform"/>
            <consortium name="The Broad Institute Genome Sequencing Center for Infectious Disease"/>
            <person name="Wu L."/>
            <person name="Ma J."/>
        </authorList>
    </citation>
    <scope>NUCLEOTIDE SEQUENCE [LARGE SCALE GENOMIC DNA]</scope>
    <source>
        <strain evidence="11">CGMCC 4.7405</strain>
    </source>
</reference>
<evidence type="ECO:0000256" key="6">
    <source>
        <dbReference type="ARBA" id="ARBA00023136"/>
    </source>
</evidence>
<evidence type="ECO:0000256" key="8">
    <source>
        <dbReference type="SAM" id="MobiDB-lite"/>
    </source>
</evidence>
<comment type="subcellular location">
    <subcellularLocation>
        <location evidence="1 7">Cell membrane</location>
        <topology evidence="1 7">Multi-pass membrane protein</topology>
    </subcellularLocation>
</comment>
<evidence type="ECO:0000259" key="9">
    <source>
        <dbReference type="PROSITE" id="PS50928"/>
    </source>
</evidence>
<feature type="compositionally biased region" description="Basic and acidic residues" evidence="8">
    <location>
        <begin position="1"/>
        <end position="13"/>
    </location>
</feature>
<keyword evidence="6 7" id="KW-0472">Membrane</keyword>
<evidence type="ECO:0000313" key="10">
    <source>
        <dbReference type="EMBL" id="MFC3893878.1"/>
    </source>
</evidence>
<dbReference type="RefSeq" id="WP_382374753.1">
    <property type="nucleotide sequence ID" value="NZ_JBHRZI010000015.1"/>
</dbReference>
<dbReference type="Proteomes" id="UP001595690">
    <property type="component" value="Unassembled WGS sequence"/>
</dbReference>
<proteinExistence type="inferred from homology"/>
<comment type="caution">
    <text evidence="10">The sequence shown here is derived from an EMBL/GenBank/DDBJ whole genome shotgun (WGS) entry which is preliminary data.</text>
</comment>
<sequence length="324" mass="36046">MSIRTDVKPETRRPPTASTPAPAPRRRRTWSPYLFLLPALALELVVHFGPMLAGLVMSLLKLTQYQLARWWEAPWTGFGNFEVVLDVDQPVGASLLSSFLITLAFTVIVIAVSWVMGTAAAVSLQNATVGRGVLRTLFLVPYALPAFAAVITWRFLFQRDNGMVNHALVDQLGVLDENAFFLLGSNAFWAQCVVAVWRLWPFAFLMLMAGLQSIPGELYEAGTLDGAGPWRQFREITLPLLAPVNQVLVLVMFLWTFKEFETPFVLFGGSAPEQARLINVEIYQNSFVTWNFGLGAAMSAVLLLFLLLVTGVYLLATRRKVHEA</sequence>
<evidence type="ECO:0000256" key="2">
    <source>
        <dbReference type="ARBA" id="ARBA00022448"/>
    </source>
</evidence>
<dbReference type="SUPFAM" id="SSF161098">
    <property type="entry name" value="MetI-like"/>
    <property type="match status" value="1"/>
</dbReference>
<feature type="transmembrane region" description="Helical" evidence="7">
    <location>
        <begin position="238"/>
        <end position="257"/>
    </location>
</feature>
<evidence type="ECO:0000256" key="4">
    <source>
        <dbReference type="ARBA" id="ARBA00022692"/>
    </source>
</evidence>
<dbReference type="PROSITE" id="PS50928">
    <property type="entry name" value="ABC_TM1"/>
    <property type="match status" value="1"/>
</dbReference>
<dbReference type="PANTHER" id="PTHR30193:SF37">
    <property type="entry name" value="INNER MEMBRANE ABC TRANSPORTER PERMEASE PROTEIN YCJO"/>
    <property type="match status" value="1"/>
</dbReference>
<gene>
    <name evidence="10" type="ORF">ACFOWZ_20570</name>
</gene>
<evidence type="ECO:0000256" key="3">
    <source>
        <dbReference type="ARBA" id="ARBA00022475"/>
    </source>
</evidence>
<feature type="transmembrane region" description="Helical" evidence="7">
    <location>
        <begin position="33"/>
        <end position="60"/>
    </location>
</feature>
<feature type="region of interest" description="Disordered" evidence="8">
    <location>
        <begin position="1"/>
        <end position="25"/>
    </location>
</feature>
<evidence type="ECO:0000313" key="11">
    <source>
        <dbReference type="Proteomes" id="UP001595690"/>
    </source>
</evidence>
<dbReference type="CDD" id="cd06261">
    <property type="entry name" value="TM_PBP2"/>
    <property type="match status" value="1"/>
</dbReference>
<keyword evidence="2 7" id="KW-0813">Transport</keyword>
<feature type="transmembrane region" description="Helical" evidence="7">
    <location>
        <begin position="188"/>
        <end position="209"/>
    </location>
</feature>
<dbReference type="PANTHER" id="PTHR30193">
    <property type="entry name" value="ABC TRANSPORTER PERMEASE PROTEIN"/>
    <property type="match status" value="1"/>
</dbReference>
<protein>
    <submittedName>
        <fullName evidence="10">Carbohydrate ABC transporter permease</fullName>
    </submittedName>
</protein>
<dbReference type="InterPro" id="IPR035906">
    <property type="entry name" value="MetI-like_sf"/>
</dbReference>
<feature type="transmembrane region" description="Helical" evidence="7">
    <location>
        <begin position="136"/>
        <end position="156"/>
    </location>
</feature>
<evidence type="ECO:0000256" key="5">
    <source>
        <dbReference type="ARBA" id="ARBA00022989"/>
    </source>
</evidence>
<feature type="domain" description="ABC transmembrane type-1" evidence="9">
    <location>
        <begin position="99"/>
        <end position="313"/>
    </location>
</feature>
<dbReference type="EMBL" id="JBHRZI010000015">
    <property type="protein sequence ID" value="MFC3893878.1"/>
    <property type="molecule type" value="Genomic_DNA"/>
</dbReference>
<keyword evidence="5 7" id="KW-1133">Transmembrane helix</keyword>
<keyword evidence="3" id="KW-1003">Cell membrane</keyword>
<feature type="transmembrane region" description="Helical" evidence="7">
    <location>
        <begin position="99"/>
        <end position="124"/>
    </location>
</feature>
<feature type="transmembrane region" description="Helical" evidence="7">
    <location>
        <begin position="292"/>
        <end position="316"/>
    </location>
</feature>
<name>A0ABV8BUE7_9PSEU</name>
<dbReference type="InterPro" id="IPR051393">
    <property type="entry name" value="ABC_transporter_permease"/>
</dbReference>
<evidence type="ECO:0000256" key="7">
    <source>
        <dbReference type="RuleBase" id="RU363032"/>
    </source>
</evidence>